<dbReference type="PANTHER" id="PTHR30026:SF22">
    <property type="entry name" value="OUTER MEMBRANE EFFLUX PROTEIN"/>
    <property type="match status" value="1"/>
</dbReference>
<organism evidence="10 11">
    <name type="scientific">Chelatococcus reniformis</name>
    <dbReference type="NCBI Taxonomy" id="1494448"/>
    <lineage>
        <taxon>Bacteria</taxon>
        <taxon>Pseudomonadati</taxon>
        <taxon>Pseudomonadota</taxon>
        <taxon>Alphaproteobacteria</taxon>
        <taxon>Hyphomicrobiales</taxon>
        <taxon>Chelatococcaceae</taxon>
        <taxon>Chelatococcus</taxon>
    </lineage>
</organism>
<reference evidence="10" key="1">
    <citation type="journal article" date="2014" name="Int. J. Syst. Evol. Microbiol.">
        <title>Complete genome sequence of Corynebacterium casei LMG S-19264T (=DSM 44701T), isolated from a smear-ripened cheese.</title>
        <authorList>
            <consortium name="US DOE Joint Genome Institute (JGI-PGF)"/>
            <person name="Walter F."/>
            <person name="Albersmeier A."/>
            <person name="Kalinowski J."/>
            <person name="Ruckert C."/>
        </authorList>
    </citation>
    <scope>NUCLEOTIDE SEQUENCE</scope>
    <source>
        <strain evidence="10">CGMCC 1.12919</strain>
    </source>
</reference>
<proteinExistence type="inferred from homology"/>
<evidence type="ECO:0000256" key="2">
    <source>
        <dbReference type="ARBA" id="ARBA00007613"/>
    </source>
</evidence>
<accession>A0A916X8T8</accession>
<keyword evidence="3" id="KW-0813">Transport</keyword>
<comment type="similarity">
    <text evidence="2">Belongs to the outer membrane factor (OMF) (TC 1.B.17) family.</text>
</comment>
<keyword evidence="8" id="KW-0175">Coiled coil</keyword>
<dbReference type="AlphaFoldDB" id="A0A916X8T8"/>
<dbReference type="NCBIfam" id="TIGR01844">
    <property type="entry name" value="type_I_sec_TolC"/>
    <property type="match status" value="1"/>
</dbReference>
<evidence type="ECO:0000256" key="8">
    <source>
        <dbReference type="SAM" id="Coils"/>
    </source>
</evidence>
<dbReference type="SUPFAM" id="SSF56954">
    <property type="entry name" value="Outer membrane efflux proteins (OEP)"/>
    <property type="match status" value="1"/>
</dbReference>
<reference evidence="10" key="2">
    <citation type="submission" date="2020-09" db="EMBL/GenBank/DDBJ databases">
        <authorList>
            <person name="Sun Q."/>
            <person name="Zhou Y."/>
        </authorList>
    </citation>
    <scope>NUCLEOTIDE SEQUENCE</scope>
    <source>
        <strain evidence="10">CGMCC 1.12919</strain>
    </source>
</reference>
<protein>
    <submittedName>
        <fullName evidence="10">Channel protein TolC</fullName>
    </submittedName>
</protein>
<dbReference type="GO" id="GO:0009279">
    <property type="term" value="C:cell outer membrane"/>
    <property type="evidence" value="ECO:0007669"/>
    <property type="project" value="UniProtKB-SubCell"/>
</dbReference>
<evidence type="ECO:0000256" key="7">
    <source>
        <dbReference type="ARBA" id="ARBA00023237"/>
    </source>
</evidence>
<dbReference type="GO" id="GO:0015562">
    <property type="term" value="F:efflux transmembrane transporter activity"/>
    <property type="evidence" value="ECO:0007669"/>
    <property type="project" value="InterPro"/>
</dbReference>
<sequence>MVTRLCSSRRAKLLGTAGALGLALLCPTGLAAETMNGALAKAYLGNPTLNAQRAGVRATDETVPIAKAGMRPQVNATSSIGYSYLNNQGNGGGSSDLWPGSIGVSVTQQIYDGQRTKNSVRQAESNVFGARENLRNQEQNTLLSGATAYMNVLRDTATVNLQRNNVEVLQEQLRQTQDRFNVGEVTRTDVAQAEAALASGRSQLSVAEANLKTSIAQYRQVIGIEPRQLAPGRSIENLLPKTLDRSIVLALSEHPAINAAMHGVDAAELQVKVAQSALLPQLGLTSSLARAWNSLTPGDARTSASVVAQLTVPIYEGGQVYAQTRQAKETAGQARINVDVARDQVRQALVSSWSALEAAKAQIDAATAQVQANEIALAGVREEAKVGQRTTLDVLNAQQLLLNSRVQLVSAQRDRVVNSYSVLSSIGKLSSRTLALSVTQYDSKTHYKQVKDKWIGLDTPGGR</sequence>
<evidence type="ECO:0000256" key="1">
    <source>
        <dbReference type="ARBA" id="ARBA00004442"/>
    </source>
</evidence>
<evidence type="ECO:0000256" key="4">
    <source>
        <dbReference type="ARBA" id="ARBA00022452"/>
    </source>
</evidence>
<evidence type="ECO:0000256" key="9">
    <source>
        <dbReference type="SAM" id="SignalP"/>
    </source>
</evidence>
<feature type="chain" id="PRO_5037846837" evidence="9">
    <location>
        <begin position="32"/>
        <end position="463"/>
    </location>
</feature>
<feature type="signal peptide" evidence="9">
    <location>
        <begin position="1"/>
        <end position="31"/>
    </location>
</feature>
<evidence type="ECO:0000256" key="5">
    <source>
        <dbReference type="ARBA" id="ARBA00022692"/>
    </source>
</evidence>
<keyword evidence="11" id="KW-1185">Reference proteome</keyword>
<keyword evidence="4" id="KW-1134">Transmembrane beta strand</keyword>
<keyword evidence="5" id="KW-0812">Transmembrane</keyword>
<dbReference type="InterPro" id="IPR010130">
    <property type="entry name" value="T1SS_OMP_TolC"/>
</dbReference>
<dbReference type="InterPro" id="IPR051906">
    <property type="entry name" value="TolC-like"/>
</dbReference>
<comment type="caution">
    <text evidence="10">The sequence shown here is derived from an EMBL/GenBank/DDBJ whole genome shotgun (WGS) entry which is preliminary data.</text>
</comment>
<evidence type="ECO:0000256" key="6">
    <source>
        <dbReference type="ARBA" id="ARBA00023136"/>
    </source>
</evidence>
<dbReference type="InterPro" id="IPR003423">
    <property type="entry name" value="OMP_efflux"/>
</dbReference>
<dbReference type="EMBL" id="BMGG01000002">
    <property type="protein sequence ID" value="GGC55234.1"/>
    <property type="molecule type" value="Genomic_DNA"/>
</dbReference>
<evidence type="ECO:0000313" key="10">
    <source>
        <dbReference type="EMBL" id="GGC55234.1"/>
    </source>
</evidence>
<dbReference type="GO" id="GO:0015288">
    <property type="term" value="F:porin activity"/>
    <property type="evidence" value="ECO:0007669"/>
    <property type="project" value="TreeGrafter"/>
</dbReference>
<keyword evidence="9" id="KW-0732">Signal</keyword>
<name>A0A916X8T8_9HYPH</name>
<evidence type="ECO:0000313" key="11">
    <source>
        <dbReference type="Proteomes" id="UP000637002"/>
    </source>
</evidence>
<dbReference type="Pfam" id="PF02321">
    <property type="entry name" value="OEP"/>
    <property type="match status" value="2"/>
</dbReference>
<comment type="subcellular location">
    <subcellularLocation>
        <location evidence="1">Cell outer membrane</location>
    </subcellularLocation>
</comment>
<gene>
    <name evidence="10" type="ORF">GCM10010994_12670</name>
</gene>
<keyword evidence="6" id="KW-0472">Membrane</keyword>
<dbReference type="PANTHER" id="PTHR30026">
    <property type="entry name" value="OUTER MEMBRANE PROTEIN TOLC"/>
    <property type="match status" value="1"/>
</dbReference>
<evidence type="ECO:0000256" key="3">
    <source>
        <dbReference type="ARBA" id="ARBA00022448"/>
    </source>
</evidence>
<feature type="coiled-coil region" evidence="8">
    <location>
        <begin position="120"/>
        <end position="179"/>
    </location>
</feature>
<dbReference type="GO" id="GO:1990281">
    <property type="term" value="C:efflux pump complex"/>
    <property type="evidence" value="ECO:0007669"/>
    <property type="project" value="TreeGrafter"/>
</dbReference>
<dbReference type="Gene3D" id="1.20.1600.10">
    <property type="entry name" value="Outer membrane efflux proteins (OEP)"/>
    <property type="match status" value="1"/>
</dbReference>
<keyword evidence="7" id="KW-0998">Cell outer membrane</keyword>
<dbReference type="Proteomes" id="UP000637002">
    <property type="component" value="Unassembled WGS sequence"/>
</dbReference>